<dbReference type="Gene3D" id="3.60.15.10">
    <property type="entry name" value="Ribonuclease Z/Hydroxyacylglutathione hydrolase-like"/>
    <property type="match status" value="1"/>
</dbReference>
<sequence length="760" mass="85658">MKSGVHKCDLHESYAGNGHTGTVNCMTGDTNLKTCTSDKRNDEIRLRKINSTFSGKQGTLPNGKISKALKFSAENVKSAEFKGSKSNILTACEKNEGKFEEKTCAGGCNSECNHELKLRAIVKYTTDKLENSCGDNRNIRTRVLPCKMESDSECLNTVRATMSLVLSPCKENSRDGEDKIKTPVKVDASCSEAGWETIGIAALPGTEVHDVTLSLCKCAKTMQINCSLSHNHTVTNFTDKMDMKPRELESKFFSSVKELGLSHKSCENEAVEIPHHQMSVTSYFRSSRQSSSRTQNILTKNVKSTSSSFAVPQDSHCLKSCNLNTTLKERYEPSSKVPKQNKESVVAYWKERLDGMRQRGLSAMSVMSDDTLTIASDGHTSASNSDKSQKFVRKKTCPSYKRIPDTSFVVDAFQYGIIPGISHYFLSHFHSDHYGGLSRSFSKPIYCSKITAALVKMKLLVDEKHLHVLDTDVPQKINGVLVTALEANHCPGSVMFLFQLQDGRNHLHVGDFRADPKMESYPCFWNLTIDKLFLDTTYCEPRYTFPVQSETVQRVVELAVEHNRRAPSTLFVCGTYTLGKENVFLGIVEALNCKLWANDGKRKVLECLDNQIINERLTNRQWAAQVHVCRMSDLNISFLQSYLKHHEGIYTHIVAFIPTGWEMSRKSKTLDIVNTVSRGNITIYGVPYSEHSSFTELRRFVQFLRPIEIIPTVNAADPTKRNAMTEYFKRWLSEASLSPRKRKAEGDQYVQQKITRYMKP</sequence>
<dbReference type="Gene3D" id="3.40.50.12650">
    <property type="match status" value="1"/>
</dbReference>
<name>A0A2Z5TTX0_9NEOP</name>
<organism evidence="9">
    <name type="scientific">Reticulitermes speratus</name>
    <dbReference type="NCBI Taxonomy" id="60591"/>
    <lineage>
        <taxon>Eukaryota</taxon>
        <taxon>Metazoa</taxon>
        <taxon>Ecdysozoa</taxon>
        <taxon>Arthropoda</taxon>
        <taxon>Hexapoda</taxon>
        <taxon>Insecta</taxon>
        <taxon>Pterygota</taxon>
        <taxon>Neoptera</taxon>
        <taxon>Polyneoptera</taxon>
        <taxon>Dictyoptera</taxon>
        <taxon>Blattodea</taxon>
        <taxon>Blattoidea</taxon>
        <taxon>Termitoidae</taxon>
        <taxon>Rhinotermitidae</taxon>
        <taxon>Reticulitermes</taxon>
        <taxon>Frontotermes</taxon>
    </lineage>
</organism>
<dbReference type="InterPro" id="IPR036866">
    <property type="entry name" value="RibonucZ/Hydroxyglut_hydro"/>
</dbReference>
<dbReference type="InterPro" id="IPR001279">
    <property type="entry name" value="Metallo-B-lactamas"/>
</dbReference>
<dbReference type="InterPro" id="IPR011084">
    <property type="entry name" value="DRMBL"/>
</dbReference>
<evidence type="ECO:0000256" key="3">
    <source>
        <dbReference type="ARBA" id="ARBA00022763"/>
    </source>
</evidence>
<dbReference type="GO" id="GO:0036297">
    <property type="term" value="P:interstrand cross-link repair"/>
    <property type="evidence" value="ECO:0007669"/>
    <property type="project" value="TreeGrafter"/>
</dbReference>
<keyword evidence="4" id="KW-0234">DNA repair</keyword>
<evidence type="ECO:0000256" key="7">
    <source>
        <dbReference type="ARBA" id="ARBA00078423"/>
    </source>
</evidence>
<dbReference type="SMART" id="SM00849">
    <property type="entry name" value="Lactamase_B"/>
    <property type="match status" value="1"/>
</dbReference>
<evidence type="ECO:0000313" key="9">
    <source>
        <dbReference type="EMBL" id="BBA93654.1"/>
    </source>
</evidence>
<gene>
    <name evidence="9" type="primary">RsDCLRE1A</name>
</gene>
<evidence type="ECO:0000256" key="1">
    <source>
        <dbReference type="ARBA" id="ARBA00004123"/>
    </source>
</evidence>
<dbReference type="GO" id="GO:0005634">
    <property type="term" value="C:nucleus"/>
    <property type="evidence" value="ECO:0007669"/>
    <property type="project" value="UniProtKB-SubCell"/>
</dbReference>
<dbReference type="Pfam" id="PF07522">
    <property type="entry name" value="DRMBL"/>
    <property type="match status" value="1"/>
</dbReference>
<dbReference type="CDD" id="cd16273">
    <property type="entry name" value="SNM1A-1C-like_MBL-fold"/>
    <property type="match status" value="1"/>
</dbReference>
<dbReference type="AlphaFoldDB" id="A0A2Z5TTX0"/>
<comment type="subcellular location">
    <subcellularLocation>
        <location evidence="1">Nucleus</location>
    </subcellularLocation>
</comment>
<keyword evidence="3" id="KW-0227">DNA damage</keyword>
<dbReference type="PANTHER" id="PTHR23240:SF6">
    <property type="entry name" value="DNA CROSS-LINK REPAIR 1A PROTEIN"/>
    <property type="match status" value="1"/>
</dbReference>
<reference evidence="9" key="2">
    <citation type="submission" date="2017-10" db="EMBL/GenBank/DDBJ databases">
        <title>High Expression of DNA Repair Genes in Long-Lived Termite King.</title>
        <authorList>
            <person name="Tasaki E."/>
            <person name="Mitaka Y."/>
            <person name="Nozaki T."/>
            <person name="Kobayashi K."/>
            <person name="Matsuura K."/>
            <person name="Iuchi Y."/>
        </authorList>
    </citation>
    <scope>NUCLEOTIDE SEQUENCE</scope>
</reference>
<dbReference type="SUPFAM" id="SSF56281">
    <property type="entry name" value="Metallo-hydrolase/oxidoreductase"/>
    <property type="match status" value="1"/>
</dbReference>
<dbReference type="EMBL" id="FX985767">
    <property type="protein sequence ID" value="BBA93654.1"/>
    <property type="molecule type" value="mRNA"/>
</dbReference>
<evidence type="ECO:0000256" key="5">
    <source>
        <dbReference type="ARBA" id="ARBA00023242"/>
    </source>
</evidence>
<comment type="similarity">
    <text evidence="2">Belongs to the DNA repair metallo-beta-lactamase (DRMBL) family.</text>
</comment>
<dbReference type="GO" id="GO:0031123">
    <property type="term" value="P:RNA 3'-end processing"/>
    <property type="evidence" value="ECO:0007669"/>
    <property type="project" value="UniProtKB-ARBA"/>
</dbReference>
<protein>
    <recommendedName>
        <fullName evidence="6">DNA cross-link repair 1A protein</fullName>
    </recommendedName>
    <alternativeName>
        <fullName evidence="7">SNM1 homolog A</fullName>
    </alternativeName>
</protein>
<dbReference type="FunFam" id="3.40.50.12650:FF:000001">
    <property type="entry name" value="DNA cross-link repair 1A"/>
    <property type="match status" value="1"/>
</dbReference>
<evidence type="ECO:0000259" key="8">
    <source>
        <dbReference type="SMART" id="SM00849"/>
    </source>
</evidence>
<proteinExistence type="evidence at transcript level"/>
<accession>A0A2Z5TTX0</accession>
<dbReference type="GO" id="GO:0035312">
    <property type="term" value="F:5'-3' DNA exonuclease activity"/>
    <property type="evidence" value="ECO:0007669"/>
    <property type="project" value="TreeGrafter"/>
</dbReference>
<feature type="domain" description="Metallo-beta-lactamase" evidence="8">
    <location>
        <begin position="396"/>
        <end position="543"/>
    </location>
</feature>
<dbReference type="GO" id="GO:0006303">
    <property type="term" value="P:double-strand break repair via nonhomologous end joining"/>
    <property type="evidence" value="ECO:0007669"/>
    <property type="project" value="TreeGrafter"/>
</dbReference>
<evidence type="ECO:0000256" key="6">
    <source>
        <dbReference type="ARBA" id="ARBA00069609"/>
    </source>
</evidence>
<dbReference type="GO" id="GO:0003684">
    <property type="term" value="F:damaged DNA binding"/>
    <property type="evidence" value="ECO:0007669"/>
    <property type="project" value="TreeGrafter"/>
</dbReference>
<evidence type="ECO:0000256" key="4">
    <source>
        <dbReference type="ARBA" id="ARBA00023204"/>
    </source>
</evidence>
<keyword evidence="5" id="KW-0539">Nucleus</keyword>
<evidence type="ECO:0000256" key="2">
    <source>
        <dbReference type="ARBA" id="ARBA00010304"/>
    </source>
</evidence>
<reference evidence="9" key="1">
    <citation type="journal article" date="2016" name="PLoS ONE">
        <title>Caste-Specific and Sex-Specific Expression of Chemoreceptor Genes in a Termite.</title>
        <authorList>
            <person name="Mitaka Y."/>
            <person name="Kobayashi K."/>
            <person name="Mikheyev A."/>
            <person name="Tin M.M.Y."/>
            <person name="Watanabe Y."/>
            <person name="Matsuura K."/>
        </authorList>
    </citation>
    <scope>NUCLEOTIDE SEQUENCE</scope>
</reference>
<dbReference type="PANTHER" id="PTHR23240">
    <property type="entry name" value="DNA CROSS-LINK REPAIR PROTEIN PSO2/SNM1-RELATED"/>
    <property type="match status" value="1"/>
</dbReference>
<dbReference type="FunFam" id="3.60.15.10:FF:000010">
    <property type="entry name" value="DNA cross-link repair 1A"/>
    <property type="match status" value="1"/>
</dbReference>